<keyword evidence="4" id="KW-1185">Reference proteome</keyword>
<dbReference type="SMART" id="SM00267">
    <property type="entry name" value="GGDEF"/>
    <property type="match status" value="1"/>
</dbReference>
<evidence type="ECO:0000256" key="1">
    <source>
        <dbReference type="SAM" id="Phobius"/>
    </source>
</evidence>
<dbReference type="Gene3D" id="3.30.70.270">
    <property type="match status" value="1"/>
</dbReference>
<dbReference type="EMBL" id="JBBMFP010000002">
    <property type="protein sequence ID" value="MEQ2429929.1"/>
    <property type="molecule type" value="Genomic_DNA"/>
</dbReference>
<dbReference type="Pfam" id="PF00990">
    <property type="entry name" value="GGDEF"/>
    <property type="match status" value="1"/>
</dbReference>
<keyword evidence="1" id="KW-1133">Transmembrane helix</keyword>
<evidence type="ECO:0000313" key="4">
    <source>
        <dbReference type="Proteomes" id="UP001457898"/>
    </source>
</evidence>
<evidence type="ECO:0000259" key="2">
    <source>
        <dbReference type="PROSITE" id="PS50887"/>
    </source>
</evidence>
<dbReference type="EC" id="2.7.7.65" evidence="3"/>
<evidence type="ECO:0000313" key="3">
    <source>
        <dbReference type="EMBL" id="MEQ2429929.1"/>
    </source>
</evidence>
<feature type="transmembrane region" description="Helical" evidence="1">
    <location>
        <begin position="105"/>
        <end position="126"/>
    </location>
</feature>
<dbReference type="InterPro" id="IPR000160">
    <property type="entry name" value="GGDEF_dom"/>
</dbReference>
<dbReference type="PROSITE" id="PS50887">
    <property type="entry name" value="GGDEF"/>
    <property type="match status" value="1"/>
</dbReference>
<keyword evidence="3" id="KW-0808">Transferase</keyword>
<dbReference type="RefSeq" id="WP_148391441.1">
    <property type="nucleotide sequence ID" value="NZ_JBBMFP010000002.1"/>
</dbReference>
<dbReference type="InterPro" id="IPR029787">
    <property type="entry name" value="Nucleotide_cyclase"/>
</dbReference>
<sequence>MINAEGTDIAVSRREHVEWVDSQYNAEKILEEKEDPVTRSIIELERNGLDGKSGRGTYCWEDGLCYLFYAPIPSTDWVLLTGLRREEIHSMTQSMLYASISKGPLLGMCITAFLLLTAAIIIWIILSLKESSKENERLEISANRDPLTGIKNRNCFRSDAEMLAAGSYRTFACVYMDANGLHEINNHMEHAAGDQMLKDLAEVLRQVFGPEYVYRIGGDEFVAFCLNQDKPEVFRRMNGKERQLRVLNKELEQILLEKQDADTFLSVWAPGFNGVYFVNLSGDAIRHLFIPSYFQELLEETKDKFSEALRLNANRIEKLNIGCSLKTSATTGIWRLF</sequence>
<protein>
    <submittedName>
        <fullName evidence="3">Diguanylate cyclase</fullName>
        <ecNumber evidence="3">2.7.7.65</ecNumber>
    </submittedName>
</protein>
<name>A0ABV1DL97_9FIRM</name>
<dbReference type="Gene3D" id="3.30.450.20">
    <property type="entry name" value="PAS domain"/>
    <property type="match status" value="1"/>
</dbReference>
<accession>A0ABV1DL97</accession>
<proteinExistence type="predicted"/>
<reference evidence="3 4" key="1">
    <citation type="submission" date="2024-03" db="EMBL/GenBank/DDBJ databases">
        <title>Human intestinal bacterial collection.</title>
        <authorList>
            <person name="Pauvert C."/>
            <person name="Hitch T.C.A."/>
            <person name="Clavel T."/>
        </authorList>
    </citation>
    <scope>NUCLEOTIDE SEQUENCE [LARGE SCALE GENOMIC DNA]</scope>
    <source>
        <strain evidence="3 4">CLA-SR-H028</strain>
    </source>
</reference>
<dbReference type="InterPro" id="IPR043128">
    <property type="entry name" value="Rev_trsase/Diguanyl_cyclase"/>
</dbReference>
<comment type="caution">
    <text evidence="3">The sequence shown here is derived from an EMBL/GenBank/DDBJ whole genome shotgun (WGS) entry which is preliminary data.</text>
</comment>
<dbReference type="Proteomes" id="UP001457898">
    <property type="component" value="Unassembled WGS sequence"/>
</dbReference>
<feature type="domain" description="GGDEF" evidence="2">
    <location>
        <begin position="169"/>
        <end position="321"/>
    </location>
</feature>
<keyword evidence="1" id="KW-0812">Transmembrane</keyword>
<dbReference type="PANTHER" id="PTHR45138:SF9">
    <property type="entry name" value="DIGUANYLATE CYCLASE DGCM-RELATED"/>
    <property type="match status" value="1"/>
</dbReference>
<organism evidence="3 4">
    <name type="scientific">Blautia caccae</name>
    <dbReference type="NCBI Taxonomy" id="3133175"/>
    <lineage>
        <taxon>Bacteria</taxon>
        <taxon>Bacillati</taxon>
        <taxon>Bacillota</taxon>
        <taxon>Clostridia</taxon>
        <taxon>Lachnospirales</taxon>
        <taxon>Lachnospiraceae</taxon>
        <taxon>Blautia</taxon>
    </lineage>
</organism>
<gene>
    <name evidence="3" type="ORF">WMO65_02835</name>
</gene>
<dbReference type="PANTHER" id="PTHR45138">
    <property type="entry name" value="REGULATORY COMPONENTS OF SENSORY TRANSDUCTION SYSTEM"/>
    <property type="match status" value="1"/>
</dbReference>
<dbReference type="SUPFAM" id="SSF55073">
    <property type="entry name" value="Nucleotide cyclase"/>
    <property type="match status" value="1"/>
</dbReference>
<dbReference type="GO" id="GO:0052621">
    <property type="term" value="F:diguanylate cyclase activity"/>
    <property type="evidence" value="ECO:0007669"/>
    <property type="project" value="UniProtKB-EC"/>
</dbReference>
<dbReference type="NCBIfam" id="TIGR00254">
    <property type="entry name" value="GGDEF"/>
    <property type="match status" value="1"/>
</dbReference>
<dbReference type="CDD" id="cd01949">
    <property type="entry name" value="GGDEF"/>
    <property type="match status" value="1"/>
</dbReference>
<dbReference type="InterPro" id="IPR050469">
    <property type="entry name" value="Diguanylate_Cyclase"/>
</dbReference>
<keyword evidence="3" id="KW-0548">Nucleotidyltransferase</keyword>
<keyword evidence="1" id="KW-0472">Membrane</keyword>